<accession>A0A3B0ZV90</accession>
<evidence type="ECO:0000256" key="1">
    <source>
        <dbReference type="SAM" id="Coils"/>
    </source>
</evidence>
<keyword evidence="1" id="KW-0175">Coiled coil</keyword>
<dbReference type="AlphaFoldDB" id="A0A3B0ZV90"/>
<protein>
    <submittedName>
        <fullName evidence="2">Uncharacterized protein</fullName>
    </submittedName>
</protein>
<gene>
    <name evidence="2" type="ORF">MNBD_GAMMA23-918</name>
</gene>
<proteinExistence type="predicted"/>
<sequence length="267" mass="31144">MGLLDDLRKKSTALKQSHEEDAAKQAELLAIYKAKIHPAMTAIYTHINELIEHLNFVKPTIIAPYTLTASGTKRNLSQGGYNISTDSSEEMKQIILTFHCTDEENIEFDVDNGKNIEKHIEYMQRYKLQYTAQKYRDDLHEISFAKFNLESKVKVTILIEGDIQNSCIHLKFNNFQGLGLLKRDVQAEQITEDFLDAMGKYLIRESHDFMKLDLSSHERQRLQQKVRREALSRKMEMLELEKKQRALEAEQKNKKSLFSFMDKPKNK</sequence>
<reference evidence="2" key="1">
    <citation type="submission" date="2018-06" db="EMBL/GenBank/DDBJ databases">
        <authorList>
            <person name="Zhirakovskaya E."/>
        </authorList>
    </citation>
    <scope>NUCLEOTIDE SEQUENCE</scope>
</reference>
<evidence type="ECO:0000313" key="2">
    <source>
        <dbReference type="EMBL" id="VAW97408.1"/>
    </source>
</evidence>
<dbReference type="EMBL" id="UOFT01000058">
    <property type="protein sequence ID" value="VAW97408.1"/>
    <property type="molecule type" value="Genomic_DNA"/>
</dbReference>
<organism evidence="2">
    <name type="scientific">hydrothermal vent metagenome</name>
    <dbReference type="NCBI Taxonomy" id="652676"/>
    <lineage>
        <taxon>unclassified sequences</taxon>
        <taxon>metagenomes</taxon>
        <taxon>ecological metagenomes</taxon>
    </lineage>
</organism>
<feature type="coiled-coil region" evidence="1">
    <location>
        <begin position="221"/>
        <end position="257"/>
    </location>
</feature>
<name>A0A3B0ZV90_9ZZZZ</name>